<comment type="caution">
    <text evidence="1">The sequence shown here is derived from an EMBL/GenBank/DDBJ whole genome shotgun (WGS) entry which is preliminary data.</text>
</comment>
<proteinExistence type="predicted"/>
<gene>
    <name evidence="1" type="ORF">PAALTS15_11654</name>
</gene>
<protein>
    <submittedName>
        <fullName evidence="1">Uncharacterized protein</fullName>
    </submittedName>
</protein>
<dbReference type="eggNOG" id="ENOG502ZXIM">
    <property type="taxonomic scope" value="Bacteria"/>
</dbReference>
<evidence type="ECO:0000313" key="1">
    <source>
        <dbReference type="EMBL" id="EPY07120.1"/>
    </source>
</evidence>
<evidence type="ECO:0000313" key="2">
    <source>
        <dbReference type="Proteomes" id="UP000015344"/>
    </source>
</evidence>
<dbReference type="PATRIC" id="fig|1117108.3.peg.2417"/>
<dbReference type="EMBL" id="ATMT01000046">
    <property type="protein sequence ID" value="EPY07120.1"/>
    <property type="molecule type" value="Genomic_DNA"/>
</dbReference>
<name>S9U9I8_PAEAL</name>
<organism evidence="1 2">
    <name type="scientific">Paenibacillus alvei TS-15</name>
    <dbReference type="NCBI Taxonomy" id="1117108"/>
    <lineage>
        <taxon>Bacteria</taxon>
        <taxon>Bacillati</taxon>
        <taxon>Bacillota</taxon>
        <taxon>Bacilli</taxon>
        <taxon>Bacillales</taxon>
        <taxon>Paenibacillaceae</taxon>
        <taxon>Paenibacillus</taxon>
    </lineage>
</organism>
<reference evidence="1 2" key="1">
    <citation type="submission" date="2013-05" db="EMBL/GenBank/DDBJ databases">
        <authorList>
            <person name="Strain E.A."/>
            <person name="Brown E."/>
            <person name="Allard M.W."/>
            <person name="Luo Y.L."/>
        </authorList>
    </citation>
    <scope>NUCLEOTIDE SEQUENCE [LARGE SCALE GENOMIC DNA]</scope>
    <source>
        <strain evidence="1 2">TS-15</strain>
    </source>
</reference>
<dbReference type="Proteomes" id="UP000015344">
    <property type="component" value="Unassembled WGS sequence"/>
</dbReference>
<dbReference type="AlphaFoldDB" id="S9U9I8"/>
<accession>S9U9I8</accession>
<sequence>MEMTQLATSNQGMSKFFSDVKNGFLHFANTYSVAVKSGANVAEKQIIEAVEDADQPSDIPAGKLFAAVKIGVQHASEHLVNSGMEFAEQMKNSQKSNMERK</sequence>